<comment type="caution">
    <text evidence="1">The sequence shown here is derived from an EMBL/GenBank/DDBJ whole genome shotgun (WGS) entry which is preliminary data.</text>
</comment>
<reference evidence="1 2" key="1">
    <citation type="submission" date="2019-11" db="EMBL/GenBank/DDBJ databases">
        <title>Whole genome sequence of Oryza granulata.</title>
        <authorList>
            <person name="Li W."/>
        </authorList>
    </citation>
    <scope>NUCLEOTIDE SEQUENCE [LARGE SCALE GENOMIC DNA]</scope>
    <source>
        <strain evidence="2">cv. Menghai</strain>
        <tissue evidence="1">Leaf</tissue>
    </source>
</reference>
<keyword evidence="2" id="KW-1185">Reference proteome</keyword>
<sequence>MGSPPRPLSSPATPYFTPLAKKLGLLGAWAALLVLTLVAHSLAGVSDGALPRHRSSSLSSSPPLTPLLRRRFPSRKFWILK</sequence>
<gene>
    <name evidence="1" type="ORF">E2562_023262</name>
</gene>
<proteinExistence type="predicted"/>
<dbReference type="AlphaFoldDB" id="A0A6G1DLZ9"/>
<dbReference type="EMBL" id="SPHZ02000006">
    <property type="protein sequence ID" value="KAF0913520.1"/>
    <property type="molecule type" value="Genomic_DNA"/>
</dbReference>
<evidence type="ECO:0000313" key="1">
    <source>
        <dbReference type="EMBL" id="KAF0913520.1"/>
    </source>
</evidence>
<protein>
    <submittedName>
        <fullName evidence="1">Uncharacterized protein</fullName>
    </submittedName>
</protein>
<dbReference type="Proteomes" id="UP000479710">
    <property type="component" value="Unassembled WGS sequence"/>
</dbReference>
<organism evidence="1 2">
    <name type="scientific">Oryza meyeriana var. granulata</name>
    <dbReference type="NCBI Taxonomy" id="110450"/>
    <lineage>
        <taxon>Eukaryota</taxon>
        <taxon>Viridiplantae</taxon>
        <taxon>Streptophyta</taxon>
        <taxon>Embryophyta</taxon>
        <taxon>Tracheophyta</taxon>
        <taxon>Spermatophyta</taxon>
        <taxon>Magnoliopsida</taxon>
        <taxon>Liliopsida</taxon>
        <taxon>Poales</taxon>
        <taxon>Poaceae</taxon>
        <taxon>BOP clade</taxon>
        <taxon>Oryzoideae</taxon>
        <taxon>Oryzeae</taxon>
        <taxon>Oryzinae</taxon>
        <taxon>Oryza</taxon>
        <taxon>Oryza meyeriana</taxon>
    </lineage>
</organism>
<accession>A0A6G1DLZ9</accession>
<evidence type="ECO:0000313" key="2">
    <source>
        <dbReference type="Proteomes" id="UP000479710"/>
    </source>
</evidence>
<name>A0A6G1DLZ9_9ORYZ</name>